<dbReference type="InterPro" id="IPR011042">
    <property type="entry name" value="6-blade_b-propeller_TolB-like"/>
</dbReference>
<organism evidence="1 2">
    <name type="scientific">Dreissena polymorpha</name>
    <name type="common">Zebra mussel</name>
    <name type="synonym">Mytilus polymorpha</name>
    <dbReference type="NCBI Taxonomy" id="45954"/>
    <lineage>
        <taxon>Eukaryota</taxon>
        <taxon>Metazoa</taxon>
        <taxon>Spiralia</taxon>
        <taxon>Lophotrochozoa</taxon>
        <taxon>Mollusca</taxon>
        <taxon>Bivalvia</taxon>
        <taxon>Autobranchia</taxon>
        <taxon>Heteroconchia</taxon>
        <taxon>Euheterodonta</taxon>
        <taxon>Imparidentia</taxon>
        <taxon>Neoheterodontei</taxon>
        <taxon>Myida</taxon>
        <taxon>Dreissenoidea</taxon>
        <taxon>Dreissenidae</taxon>
        <taxon>Dreissena</taxon>
    </lineage>
</organism>
<dbReference type="Proteomes" id="UP000828390">
    <property type="component" value="Unassembled WGS sequence"/>
</dbReference>
<evidence type="ECO:0000313" key="1">
    <source>
        <dbReference type="EMBL" id="KAH3703853.1"/>
    </source>
</evidence>
<dbReference type="SUPFAM" id="SSF101898">
    <property type="entry name" value="NHL repeat"/>
    <property type="match status" value="1"/>
</dbReference>
<evidence type="ECO:0000313" key="2">
    <source>
        <dbReference type="Proteomes" id="UP000828390"/>
    </source>
</evidence>
<gene>
    <name evidence="1" type="ORF">DPMN_078900</name>
</gene>
<protein>
    <submittedName>
        <fullName evidence="1">Uncharacterized protein</fullName>
    </submittedName>
</protein>
<proteinExistence type="predicted"/>
<accession>A0A9D3YRB4</accession>
<sequence>MRCAVSPTGDKLYITDHYNDKLLTLAMDGSVLATFKDPELKCPMCVHVTPVGQLLVFGQNSHTILQVDRSWPLCLQY</sequence>
<comment type="caution">
    <text evidence="1">The sequence shown here is derived from an EMBL/GenBank/DDBJ whole genome shotgun (WGS) entry which is preliminary data.</text>
</comment>
<dbReference type="Gene3D" id="2.120.10.30">
    <property type="entry name" value="TolB, C-terminal domain"/>
    <property type="match status" value="1"/>
</dbReference>
<reference evidence="1" key="2">
    <citation type="submission" date="2020-11" db="EMBL/GenBank/DDBJ databases">
        <authorList>
            <person name="McCartney M.A."/>
            <person name="Auch B."/>
            <person name="Kono T."/>
            <person name="Mallez S."/>
            <person name="Becker A."/>
            <person name="Gohl D.M."/>
            <person name="Silverstein K.A.T."/>
            <person name="Koren S."/>
            <person name="Bechman K.B."/>
            <person name="Herman A."/>
            <person name="Abrahante J.E."/>
            <person name="Garbe J."/>
        </authorList>
    </citation>
    <scope>NUCLEOTIDE SEQUENCE</scope>
    <source>
        <strain evidence="1">Duluth1</strain>
        <tissue evidence="1">Whole animal</tissue>
    </source>
</reference>
<dbReference type="AlphaFoldDB" id="A0A9D3YRB4"/>
<reference evidence="1" key="1">
    <citation type="journal article" date="2019" name="bioRxiv">
        <title>The Genome of the Zebra Mussel, Dreissena polymorpha: A Resource for Invasive Species Research.</title>
        <authorList>
            <person name="McCartney M.A."/>
            <person name="Auch B."/>
            <person name="Kono T."/>
            <person name="Mallez S."/>
            <person name="Zhang Y."/>
            <person name="Obille A."/>
            <person name="Becker A."/>
            <person name="Abrahante J.E."/>
            <person name="Garbe J."/>
            <person name="Badalamenti J.P."/>
            <person name="Herman A."/>
            <person name="Mangelson H."/>
            <person name="Liachko I."/>
            <person name="Sullivan S."/>
            <person name="Sone E.D."/>
            <person name="Koren S."/>
            <person name="Silverstein K.A.T."/>
            <person name="Beckman K.B."/>
            <person name="Gohl D.M."/>
        </authorList>
    </citation>
    <scope>NUCLEOTIDE SEQUENCE</scope>
    <source>
        <strain evidence="1">Duluth1</strain>
        <tissue evidence="1">Whole animal</tissue>
    </source>
</reference>
<keyword evidence="2" id="KW-1185">Reference proteome</keyword>
<name>A0A9D3YRB4_DREPO</name>
<dbReference type="EMBL" id="JAIWYP010000015">
    <property type="protein sequence ID" value="KAH3703853.1"/>
    <property type="molecule type" value="Genomic_DNA"/>
</dbReference>